<sequence length="135" mass="14070">MHGLMEDPIVLEATLCSSWPTSVPIYGEGSISSNGGLRLGNVLPFTPVLCDILVSVGGSFQGPVLNYNHVSMGGPSSTIVGLILVPLPDVPNVQQVYNVSPCGVFPPPSIVVSSGGLIMEHLSLGDPSQSIERLF</sequence>
<protein>
    <submittedName>
        <fullName evidence="1">Uncharacterized protein</fullName>
    </submittedName>
</protein>
<name>A0AAD5ILV7_ACENE</name>
<organism evidence="1 2">
    <name type="scientific">Acer negundo</name>
    <name type="common">Box elder</name>
    <dbReference type="NCBI Taxonomy" id="4023"/>
    <lineage>
        <taxon>Eukaryota</taxon>
        <taxon>Viridiplantae</taxon>
        <taxon>Streptophyta</taxon>
        <taxon>Embryophyta</taxon>
        <taxon>Tracheophyta</taxon>
        <taxon>Spermatophyta</taxon>
        <taxon>Magnoliopsida</taxon>
        <taxon>eudicotyledons</taxon>
        <taxon>Gunneridae</taxon>
        <taxon>Pentapetalae</taxon>
        <taxon>rosids</taxon>
        <taxon>malvids</taxon>
        <taxon>Sapindales</taxon>
        <taxon>Sapindaceae</taxon>
        <taxon>Hippocastanoideae</taxon>
        <taxon>Acereae</taxon>
        <taxon>Acer</taxon>
    </lineage>
</organism>
<reference evidence="1" key="1">
    <citation type="journal article" date="2022" name="Plant J.">
        <title>Strategies of tolerance reflected in two North American maple genomes.</title>
        <authorList>
            <person name="McEvoy S.L."/>
            <person name="Sezen U.U."/>
            <person name="Trouern-Trend A."/>
            <person name="McMahon S.M."/>
            <person name="Schaberg P.G."/>
            <person name="Yang J."/>
            <person name="Wegrzyn J.L."/>
            <person name="Swenson N.G."/>
        </authorList>
    </citation>
    <scope>NUCLEOTIDE SEQUENCE</scope>
    <source>
        <strain evidence="1">91603</strain>
    </source>
</reference>
<accession>A0AAD5ILV7</accession>
<dbReference type="EMBL" id="JAJSOW010000104">
    <property type="protein sequence ID" value="KAI9169674.1"/>
    <property type="molecule type" value="Genomic_DNA"/>
</dbReference>
<evidence type="ECO:0000313" key="2">
    <source>
        <dbReference type="Proteomes" id="UP001064489"/>
    </source>
</evidence>
<evidence type="ECO:0000313" key="1">
    <source>
        <dbReference type="EMBL" id="KAI9169674.1"/>
    </source>
</evidence>
<reference evidence="1" key="2">
    <citation type="submission" date="2023-02" db="EMBL/GenBank/DDBJ databases">
        <authorList>
            <person name="Swenson N.G."/>
            <person name="Wegrzyn J.L."/>
            <person name="Mcevoy S.L."/>
        </authorList>
    </citation>
    <scope>NUCLEOTIDE SEQUENCE</scope>
    <source>
        <strain evidence="1">91603</strain>
        <tissue evidence="1">Leaf</tissue>
    </source>
</reference>
<dbReference type="AlphaFoldDB" id="A0AAD5ILV7"/>
<dbReference type="Proteomes" id="UP001064489">
    <property type="component" value="Chromosome 7"/>
</dbReference>
<keyword evidence="2" id="KW-1185">Reference proteome</keyword>
<gene>
    <name evidence="1" type="ORF">LWI28_015892</name>
</gene>
<proteinExistence type="predicted"/>
<comment type="caution">
    <text evidence="1">The sequence shown here is derived from an EMBL/GenBank/DDBJ whole genome shotgun (WGS) entry which is preliminary data.</text>
</comment>